<sequence>MKKIILFILLISGYSGIGQQSNHISMIDYVQVLNENKAEALFYYQNNWQQLRIKAIEKNYIESYQLLETIPTAETPYTFMLITTYKNIKQYKASEKNFRKLIDASDGLKLLNNKKPTEFRKVILHNDAIKHWN</sequence>
<organism evidence="1 2">
    <name type="scientific">Jejuia spongiicola</name>
    <dbReference type="NCBI Taxonomy" id="2942207"/>
    <lineage>
        <taxon>Bacteria</taxon>
        <taxon>Pseudomonadati</taxon>
        <taxon>Bacteroidota</taxon>
        <taxon>Flavobacteriia</taxon>
        <taxon>Flavobacteriales</taxon>
        <taxon>Flavobacteriaceae</taxon>
        <taxon>Jejuia</taxon>
    </lineage>
</organism>
<reference evidence="1" key="1">
    <citation type="submission" date="2022-05" db="EMBL/GenBank/DDBJ databases">
        <authorList>
            <person name="Park J.-S."/>
        </authorList>
    </citation>
    <scope>NUCLEOTIDE SEQUENCE</scope>
    <source>
        <strain evidence="1">2012CJ34-3</strain>
    </source>
</reference>
<protein>
    <submittedName>
        <fullName evidence="1">Uncharacterized protein</fullName>
    </submittedName>
</protein>
<evidence type="ECO:0000313" key="2">
    <source>
        <dbReference type="Proteomes" id="UP001165381"/>
    </source>
</evidence>
<accession>A0ABT0QBJ0</accession>
<comment type="caution">
    <text evidence="1">The sequence shown here is derived from an EMBL/GenBank/DDBJ whole genome shotgun (WGS) entry which is preliminary data.</text>
</comment>
<proteinExistence type="predicted"/>
<gene>
    <name evidence="1" type="ORF">M3P09_05025</name>
</gene>
<name>A0ABT0QBJ0_9FLAO</name>
<dbReference type="Proteomes" id="UP001165381">
    <property type="component" value="Unassembled WGS sequence"/>
</dbReference>
<dbReference type="EMBL" id="JAMFLZ010000002">
    <property type="protein sequence ID" value="MCL6294344.1"/>
    <property type="molecule type" value="Genomic_DNA"/>
</dbReference>
<evidence type="ECO:0000313" key="1">
    <source>
        <dbReference type="EMBL" id="MCL6294344.1"/>
    </source>
</evidence>
<keyword evidence="2" id="KW-1185">Reference proteome</keyword>
<dbReference type="RefSeq" id="WP_249972260.1">
    <property type="nucleotide sequence ID" value="NZ_JAMFLZ010000002.1"/>
</dbReference>